<evidence type="ECO:0000313" key="3">
    <source>
        <dbReference type="EMBL" id="TKR58567.1"/>
    </source>
</evidence>
<feature type="region of interest" description="Disordered" evidence="2">
    <location>
        <begin position="90"/>
        <end position="113"/>
    </location>
</feature>
<proteinExistence type="predicted"/>
<feature type="compositionally biased region" description="Basic and acidic residues" evidence="2">
    <location>
        <begin position="103"/>
        <end position="113"/>
    </location>
</feature>
<evidence type="ECO:0000256" key="1">
    <source>
        <dbReference type="SAM" id="Coils"/>
    </source>
</evidence>
<gene>
    <name evidence="3" type="ORF">L596_029996</name>
</gene>
<dbReference type="AlphaFoldDB" id="A0A4U5LRF5"/>
<reference evidence="3 4" key="2">
    <citation type="journal article" date="2019" name="G3 (Bethesda)">
        <title>Hybrid Assembly of the Genome of the Entomopathogenic Nematode Steinernema carpocapsae Identifies the X-Chromosome.</title>
        <authorList>
            <person name="Serra L."/>
            <person name="Macchietto M."/>
            <person name="Macias-Munoz A."/>
            <person name="McGill C.J."/>
            <person name="Rodriguez I.M."/>
            <person name="Rodriguez B."/>
            <person name="Murad R."/>
            <person name="Mortazavi A."/>
        </authorList>
    </citation>
    <scope>NUCLEOTIDE SEQUENCE [LARGE SCALE GENOMIC DNA]</scope>
    <source>
        <strain evidence="3 4">ALL</strain>
    </source>
</reference>
<comment type="caution">
    <text evidence="3">The sequence shown here is derived from an EMBL/GenBank/DDBJ whole genome shotgun (WGS) entry which is preliminary data.</text>
</comment>
<accession>A0A4U5LRF5</accession>
<reference evidence="3 4" key="1">
    <citation type="journal article" date="2015" name="Genome Biol.">
        <title>Comparative genomics of Steinernema reveals deeply conserved gene regulatory networks.</title>
        <authorList>
            <person name="Dillman A.R."/>
            <person name="Macchietto M."/>
            <person name="Porter C.F."/>
            <person name="Rogers A."/>
            <person name="Williams B."/>
            <person name="Antoshechkin I."/>
            <person name="Lee M.M."/>
            <person name="Goodwin Z."/>
            <person name="Lu X."/>
            <person name="Lewis E.E."/>
            <person name="Goodrich-Blair H."/>
            <person name="Stock S.P."/>
            <person name="Adams B.J."/>
            <person name="Sternberg P.W."/>
            <person name="Mortazavi A."/>
        </authorList>
    </citation>
    <scope>NUCLEOTIDE SEQUENCE [LARGE SCALE GENOMIC DNA]</scope>
    <source>
        <strain evidence="3 4">ALL</strain>
    </source>
</reference>
<sequence>MSPASPDGSLIRDLERKITEQDLEIEHLKKTLEQTRVNSKMNMDHAEEMERELHELKKEMRSSENSSPRDNEHMSALRLETAVFERHFTKRAFRSRRQVGTSSKDDRHSRAAP</sequence>
<dbReference type="Proteomes" id="UP000298663">
    <property type="component" value="Unassembled WGS sequence"/>
</dbReference>
<evidence type="ECO:0000313" key="4">
    <source>
        <dbReference type="Proteomes" id="UP000298663"/>
    </source>
</evidence>
<keyword evidence="4" id="KW-1185">Reference proteome</keyword>
<keyword evidence="1" id="KW-0175">Coiled coil</keyword>
<evidence type="ECO:0000256" key="2">
    <source>
        <dbReference type="SAM" id="MobiDB-lite"/>
    </source>
</evidence>
<organism evidence="3 4">
    <name type="scientific">Steinernema carpocapsae</name>
    <name type="common">Entomopathogenic nematode</name>
    <dbReference type="NCBI Taxonomy" id="34508"/>
    <lineage>
        <taxon>Eukaryota</taxon>
        <taxon>Metazoa</taxon>
        <taxon>Ecdysozoa</taxon>
        <taxon>Nematoda</taxon>
        <taxon>Chromadorea</taxon>
        <taxon>Rhabditida</taxon>
        <taxon>Tylenchina</taxon>
        <taxon>Panagrolaimomorpha</taxon>
        <taxon>Strongyloidoidea</taxon>
        <taxon>Steinernematidae</taxon>
        <taxon>Steinernema</taxon>
    </lineage>
</organism>
<feature type="coiled-coil region" evidence="1">
    <location>
        <begin position="11"/>
        <end position="66"/>
    </location>
</feature>
<name>A0A4U5LRF5_STECR</name>
<protein>
    <submittedName>
        <fullName evidence="3">Uncharacterized protein</fullName>
    </submittedName>
</protein>
<dbReference type="EMBL" id="AZBU02000013">
    <property type="protein sequence ID" value="TKR58567.1"/>
    <property type="molecule type" value="Genomic_DNA"/>
</dbReference>